<feature type="repeat" description="WD" evidence="3">
    <location>
        <begin position="557"/>
        <end position="593"/>
    </location>
</feature>
<dbReference type="InterPro" id="IPR011009">
    <property type="entry name" value="Kinase-like_dom_sf"/>
</dbReference>
<dbReference type="InterPro" id="IPR020472">
    <property type="entry name" value="WD40_PAC1"/>
</dbReference>
<dbReference type="EMBL" id="JMCB01000011">
    <property type="protein sequence ID" value="KFE66086.1"/>
    <property type="molecule type" value="Genomic_DNA"/>
</dbReference>
<dbReference type="InterPro" id="IPR015943">
    <property type="entry name" value="WD40/YVTN_repeat-like_dom_sf"/>
</dbReference>
<feature type="repeat" description="WD" evidence="3">
    <location>
        <begin position="731"/>
        <end position="763"/>
    </location>
</feature>
<dbReference type="PATRIC" id="fig|394096.3.peg.5492"/>
<accession>A0A085WEH3</accession>
<dbReference type="SMART" id="SM00220">
    <property type="entry name" value="S_TKc"/>
    <property type="match status" value="1"/>
</dbReference>
<sequence length="1178" mass="127813">MDESDKPSSPQQDVEAATLRRTPTESAPTAVDAFAATLGPNPKTPSQGGVALDVSRVNLPQVARERYLLEGIVAEGGHGRILRAQDLHLERVVALKEPISPTTSPEERFLREARITARLQHPSIVPVYEAGRFPGGEPFYAMKLVSGRSLARVIESMGSLDERLAALPHVLAVAEAMAYAHSQRVIHRDLKPSNILVGEFGETVVIDWGLAKELDQPEVPLLASGATSPASADPERTQLGTILGTPGYMPPEQASGQPVDERADVYALGALLYHLLSGQAPYVGTDPQEVLQRVLSQEPTSLAKLQPRLTQELLDIVSRAMARDPAQRYPSARELAEDLRRFQRGQLVNAHRYTASERVLRFVRRHRAALLVGALAVAALLVKEARDHDRILQERDRAEKERDRAEAKQLAAERAEKEARERADSLTVMEARSAVAQSPERVLPLLESLSPGFQEWGSARTLAAAALAQGVPTTLRGHGGAINLAGFSADGLHVFTVSDDRTLRRWDVQTGKAQVLETFNDEAWRFALSPDERYVASSSKDGQVRLLELATGTSRLLLGHTGSVGCLQFSTDGRFLYSADSHGELRKWEVASGAGHIIGKHEGEVVALGVLSDGRHLLSAGTQDLTARLWDVEDGTRQLIVSGTLSLTMVAASQKSSAFAVATNRGKVLLWESAEQLPRELEGGRGSIQALRFSPDGSRLAALSSEGQTLLWELPGGELRTFESAPGWWDSIAFSPDGRWLASGGRDGKARMWELATGQSRVLHGATVTLSAVAFSPDGKRLITASHDGAARIHEVEERSTRVVAKLEGELPKEIVPREMRYNVLAEILGMVPDKVLALVPTPDGRHVLSVDGLEGRLHRSSLEESADEVREAPGALTAASALPDGSRLVTGGKDGTVVLWDEQGQQLQRFAGPTDRVLALRFSADGRQVAAGDGAGTVWLWDTVSGQGRALGQHEGFVGAVAFSPDGRQLASGGKDGAVRLWELASGKDRVVHRHAQDVSDLSFSPDGEILASGSQDHTVWVEWLQRDAGSTPNEASGHSLDMGAVGVQLLRFTPDGRELLISSAGEPRVRRWDLQKRQFLTSYLGHTHHALDLAFSPEGQRMVTASSDGTVRVWDRQSGESRVLKEHRGPVLHVAFSRDGRSVLSAGQDGTVRVWRDDLPLDPQDLRAWIRDQARK</sequence>
<dbReference type="CDD" id="cd14014">
    <property type="entry name" value="STKc_PknB_like"/>
    <property type="match status" value="1"/>
</dbReference>
<dbReference type="AlphaFoldDB" id="A0A085WEH3"/>
<dbReference type="PANTHER" id="PTHR19879">
    <property type="entry name" value="TRANSCRIPTION INITIATION FACTOR TFIID"/>
    <property type="match status" value="1"/>
</dbReference>
<dbReference type="SUPFAM" id="SSF50978">
    <property type="entry name" value="WD40 repeat-like"/>
    <property type="match status" value="1"/>
</dbReference>
<feature type="region of interest" description="Disordered" evidence="4">
    <location>
        <begin position="393"/>
        <end position="423"/>
    </location>
</feature>
<dbReference type="CDD" id="cd00200">
    <property type="entry name" value="WD40"/>
    <property type="match status" value="2"/>
</dbReference>
<feature type="repeat" description="WD" evidence="3">
    <location>
        <begin position="993"/>
        <end position="1023"/>
    </location>
</feature>
<dbReference type="OrthoDB" id="9801841at2"/>
<dbReference type="STRING" id="394096.DB31_1151"/>
<dbReference type="PROSITE" id="PS50011">
    <property type="entry name" value="PROTEIN_KINASE_DOM"/>
    <property type="match status" value="1"/>
</dbReference>
<dbReference type="Gene3D" id="3.30.200.20">
    <property type="entry name" value="Phosphorylase Kinase, domain 1"/>
    <property type="match status" value="1"/>
</dbReference>
<organism evidence="6 7">
    <name type="scientific">Hyalangium minutum</name>
    <dbReference type="NCBI Taxonomy" id="394096"/>
    <lineage>
        <taxon>Bacteria</taxon>
        <taxon>Pseudomonadati</taxon>
        <taxon>Myxococcota</taxon>
        <taxon>Myxococcia</taxon>
        <taxon>Myxococcales</taxon>
        <taxon>Cystobacterineae</taxon>
        <taxon>Archangiaceae</taxon>
        <taxon>Hyalangium</taxon>
    </lineage>
</organism>
<feature type="repeat" description="WD" evidence="3">
    <location>
        <begin position="1126"/>
        <end position="1157"/>
    </location>
</feature>
<dbReference type="GO" id="GO:0005524">
    <property type="term" value="F:ATP binding"/>
    <property type="evidence" value="ECO:0007669"/>
    <property type="project" value="InterPro"/>
</dbReference>
<feature type="repeat" description="WD" evidence="3">
    <location>
        <begin position="870"/>
        <end position="902"/>
    </location>
</feature>
<keyword evidence="6" id="KW-0808">Transferase</keyword>
<dbReference type="InterPro" id="IPR008271">
    <property type="entry name" value="Ser/Thr_kinase_AS"/>
</dbReference>
<feature type="region of interest" description="Disordered" evidence="4">
    <location>
        <begin position="1"/>
        <end position="29"/>
    </location>
</feature>
<evidence type="ECO:0000313" key="7">
    <source>
        <dbReference type="Proteomes" id="UP000028725"/>
    </source>
</evidence>
<name>A0A085WEH3_9BACT</name>
<evidence type="ECO:0000313" key="6">
    <source>
        <dbReference type="EMBL" id="KFE66086.1"/>
    </source>
</evidence>
<dbReference type="Proteomes" id="UP000028725">
    <property type="component" value="Unassembled WGS sequence"/>
</dbReference>
<dbReference type="PROSITE" id="PS50294">
    <property type="entry name" value="WD_REPEATS_REGION"/>
    <property type="match status" value="8"/>
</dbReference>
<dbReference type="Gene3D" id="1.10.510.10">
    <property type="entry name" value="Transferase(Phosphotransferase) domain 1"/>
    <property type="match status" value="1"/>
</dbReference>
<dbReference type="InterPro" id="IPR001680">
    <property type="entry name" value="WD40_rpt"/>
</dbReference>
<dbReference type="RefSeq" id="WP_044192728.1">
    <property type="nucleotide sequence ID" value="NZ_JMCB01000011.1"/>
</dbReference>
<evidence type="ECO:0000256" key="4">
    <source>
        <dbReference type="SAM" id="MobiDB-lite"/>
    </source>
</evidence>
<dbReference type="PROSITE" id="PS50082">
    <property type="entry name" value="WD_REPEATS_2"/>
    <property type="match status" value="12"/>
</dbReference>
<keyword evidence="7" id="KW-1185">Reference proteome</keyword>
<feature type="repeat" description="WD" evidence="3">
    <location>
        <begin position="598"/>
        <end position="640"/>
    </location>
</feature>
<dbReference type="GO" id="GO:0004672">
    <property type="term" value="F:protein kinase activity"/>
    <property type="evidence" value="ECO:0007669"/>
    <property type="project" value="InterPro"/>
</dbReference>
<dbReference type="InterPro" id="IPR000719">
    <property type="entry name" value="Prot_kinase_dom"/>
</dbReference>
<feature type="domain" description="Protein kinase" evidence="5">
    <location>
        <begin position="67"/>
        <end position="354"/>
    </location>
</feature>
<dbReference type="PRINTS" id="PR00320">
    <property type="entry name" value="GPROTEINBRPT"/>
</dbReference>
<evidence type="ECO:0000256" key="1">
    <source>
        <dbReference type="ARBA" id="ARBA00022574"/>
    </source>
</evidence>
<evidence type="ECO:0000256" key="3">
    <source>
        <dbReference type="PROSITE-ProRule" id="PRU00221"/>
    </source>
</evidence>
<dbReference type="PROSITE" id="PS00678">
    <property type="entry name" value="WD_REPEATS_1"/>
    <property type="match status" value="3"/>
</dbReference>
<keyword evidence="1 3" id="KW-0853">WD repeat</keyword>
<dbReference type="PROSITE" id="PS00108">
    <property type="entry name" value="PROTEIN_KINASE_ST"/>
    <property type="match status" value="1"/>
</dbReference>
<evidence type="ECO:0000256" key="2">
    <source>
        <dbReference type="ARBA" id="ARBA00022737"/>
    </source>
</evidence>
<dbReference type="Gene3D" id="2.130.10.10">
    <property type="entry name" value="YVTN repeat-like/Quinoprotein amine dehydrogenase"/>
    <property type="match status" value="6"/>
</dbReference>
<dbReference type="Pfam" id="PF00069">
    <property type="entry name" value="Pkinase"/>
    <property type="match status" value="1"/>
</dbReference>
<comment type="caution">
    <text evidence="6">The sequence shown here is derived from an EMBL/GenBank/DDBJ whole genome shotgun (WGS) entry which is preliminary data.</text>
</comment>
<keyword evidence="2" id="KW-0677">Repeat</keyword>
<feature type="repeat" description="WD" evidence="3">
    <location>
        <begin position="681"/>
        <end position="722"/>
    </location>
</feature>
<dbReference type="InterPro" id="IPR019775">
    <property type="entry name" value="WD40_repeat_CS"/>
</dbReference>
<feature type="repeat" description="WD" evidence="3">
    <location>
        <begin position="911"/>
        <end position="952"/>
    </location>
</feature>
<protein>
    <submittedName>
        <fullName evidence="6">Putative serine/threonine-protein kinase pkwA</fullName>
    </submittedName>
</protein>
<dbReference type="SMART" id="SM00320">
    <property type="entry name" value="WD40"/>
    <property type="match status" value="15"/>
</dbReference>
<dbReference type="PANTHER" id="PTHR19879:SF9">
    <property type="entry name" value="TRANSCRIPTION INITIATION FACTOR TFIID SUBUNIT 5"/>
    <property type="match status" value="1"/>
</dbReference>
<reference evidence="6 7" key="1">
    <citation type="submission" date="2014-04" db="EMBL/GenBank/DDBJ databases">
        <title>Genome assembly of Hyalangium minutum DSM 14724.</title>
        <authorList>
            <person name="Sharma G."/>
            <person name="Subramanian S."/>
        </authorList>
    </citation>
    <scope>NUCLEOTIDE SEQUENCE [LARGE SCALE GENOMIC DNA]</scope>
    <source>
        <strain evidence="6 7">DSM 14724</strain>
    </source>
</reference>
<dbReference type="SUPFAM" id="SSF82171">
    <property type="entry name" value="DPP6 N-terminal domain-like"/>
    <property type="match status" value="1"/>
</dbReference>
<evidence type="ECO:0000259" key="5">
    <source>
        <dbReference type="PROSITE" id="PS50011"/>
    </source>
</evidence>
<feature type="repeat" description="WD" evidence="3">
    <location>
        <begin position="475"/>
        <end position="516"/>
    </location>
</feature>
<gene>
    <name evidence="6" type="ORF">DB31_1151</name>
</gene>
<feature type="repeat" description="WD" evidence="3">
    <location>
        <begin position="1085"/>
        <end position="1126"/>
    </location>
</feature>
<feature type="repeat" description="WD" evidence="3">
    <location>
        <begin position="952"/>
        <end position="993"/>
    </location>
</feature>
<dbReference type="SUPFAM" id="SSF56112">
    <property type="entry name" value="Protein kinase-like (PK-like)"/>
    <property type="match status" value="1"/>
</dbReference>
<dbReference type="Pfam" id="PF00400">
    <property type="entry name" value="WD40"/>
    <property type="match status" value="11"/>
</dbReference>
<dbReference type="InterPro" id="IPR036322">
    <property type="entry name" value="WD40_repeat_dom_sf"/>
</dbReference>
<keyword evidence="6" id="KW-0418">Kinase</keyword>
<proteinExistence type="predicted"/>
<feature type="repeat" description="WD" evidence="3">
    <location>
        <begin position="763"/>
        <end position="804"/>
    </location>
</feature>